<dbReference type="RefSeq" id="WP_337716664.1">
    <property type="nucleotide sequence ID" value="NZ_JBBEUB010000004.1"/>
</dbReference>
<evidence type="ECO:0000256" key="4">
    <source>
        <dbReference type="PIRNR" id="PIRNR006078"/>
    </source>
</evidence>
<dbReference type="Gene3D" id="3.40.50.10350">
    <property type="entry name" value="Glycerate kinase, domain 1"/>
    <property type="match status" value="1"/>
</dbReference>
<name>A0ABU8NMD9_9SPHI</name>
<keyword evidence="3 4" id="KW-0418">Kinase</keyword>
<evidence type="ECO:0000256" key="3">
    <source>
        <dbReference type="ARBA" id="ARBA00022777"/>
    </source>
</evidence>
<proteinExistence type="inferred from homology"/>
<comment type="similarity">
    <text evidence="1 4">Belongs to the glycerate kinase type-1 family.</text>
</comment>
<evidence type="ECO:0000256" key="2">
    <source>
        <dbReference type="ARBA" id="ARBA00022679"/>
    </source>
</evidence>
<dbReference type="Gene3D" id="3.90.1510.10">
    <property type="entry name" value="Glycerate kinase, domain 2"/>
    <property type="match status" value="1"/>
</dbReference>
<dbReference type="SUPFAM" id="SSF110738">
    <property type="entry name" value="Glycerate kinase I"/>
    <property type="match status" value="1"/>
</dbReference>
<dbReference type="InterPro" id="IPR018193">
    <property type="entry name" value="Glyc_kinase_flavodox-like_fold"/>
</dbReference>
<dbReference type="Proteomes" id="UP001378956">
    <property type="component" value="Unassembled WGS sequence"/>
</dbReference>
<dbReference type="InterPro" id="IPR018197">
    <property type="entry name" value="Glycerate_kinase_RE-like"/>
</dbReference>
<dbReference type="PIRSF" id="PIRSF006078">
    <property type="entry name" value="GlxK"/>
    <property type="match status" value="1"/>
</dbReference>
<dbReference type="PANTHER" id="PTHR21599">
    <property type="entry name" value="GLYCERATE KINASE"/>
    <property type="match status" value="1"/>
</dbReference>
<evidence type="ECO:0000313" key="6">
    <source>
        <dbReference type="Proteomes" id="UP001378956"/>
    </source>
</evidence>
<sequence length="382" mass="40066">MMHILISPNAFKHSLNAEEAAFAIQEGLRRSKAGVTTECFPVADGGDGTATLIIKKCKGTLLDVAVHDALGRPINAVFGLIDNGATAVIEMADASGIRLLKPEELNPLRANSSGTGEMIRKALDQGVEKIIIGMGGSATVDGGTGILRALGVRFLAANGNELAILPKDLRDLATIDLSALDERILKCEVIVLCDVDNMLLGNQGSAAVFGPQKGASPDEVKKLDQALNKLSGVVLHHTGRDMAAIKYGGTAGGAAAGLYAFLNARLVNGIDHFLSLTDFNSSLERADLVITGEGSIDAQTLQGKGPFGVAYRAKLKGLPVVAFAGKVPLKRNVNLQAYFDVLMPIGNQPDDLTTALACTADNLTRTAETLGNMLVLMPEKRS</sequence>
<evidence type="ECO:0000313" key="5">
    <source>
        <dbReference type="EMBL" id="MEJ2903418.1"/>
    </source>
</evidence>
<reference evidence="5 6" key="1">
    <citation type="submission" date="2024-03" db="EMBL/GenBank/DDBJ databases">
        <title>Sequence of Lycoming College Course Isolates.</title>
        <authorList>
            <person name="Plotts O."/>
            <person name="Newman J."/>
        </authorList>
    </citation>
    <scope>NUCLEOTIDE SEQUENCE [LARGE SCALE GENOMIC DNA]</scope>
    <source>
        <strain evidence="5 6">CJB-3</strain>
    </source>
</reference>
<dbReference type="InterPro" id="IPR004381">
    <property type="entry name" value="Glycerate_kinase"/>
</dbReference>
<organism evidence="5 6">
    <name type="scientific">Pedobacter panaciterrae</name>
    <dbReference type="NCBI Taxonomy" id="363849"/>
    <lineage>
        <taxon>Bacteria</taxon>
        <taxon>Pseudomonadati</taxon>
        <taxon>Bacteroidota</taxon>
        <taxon>Sphingobacteriia</taxon>
        <taxon>Sphingobacteriales</taxon>
        <taxon>Sphingobacteriaceae</taxon>
        <taxon>Pedobacter</taxon>
    </lineage>
</organism>
<dbReference type="EC" id="2.7.1.31" evidence="5"/>
<keyword evidence="6" id="KW-1185">Reference proteome</keyword>
<dbReference type="InterPro" id="IPR036129">
    <property type="entry name" value="Glycerate_kinase_sf"/>
</dbReference>
<dbReference type="EMBL" id="JBBEUB010000004">
    <property type="protein sequence ID" value="MEJ2903418.1"/>
    <property type="molecule type" value="Genomic_DNA"/>
</dbReference>
<comment type="caution">
    <text evidence="5">The sequence shown here is derived from an EMBL/GenBank/DDBJ whole genome shotgun (WGS) entry which is preliminary data.</text>
</comment>
<keyword evidence="2 4" id="KW-0808">Transferase</keyword>
<dbReference type="NCBIfam" id="TIGR00045">
    <property type="entry name" value="glycerate kinase"/>
    <property type="match status" value="1"/>
</dbReference>
<dbReference type="Pfam" id="PF02595">
    <property type="entry name" value="Gly_kinase"/>
    <property type="match status" value="1"/>
</dbReference>
<protein>
    <submittedName>
        <fullName evidence="5">Glycerate kinase</fullName>
        <ecNumber evidence="5">2.7.1.31</ecNumber>
    </submittedName>
</protein>
<dbReference type="GO" id="GO:0008887">
    <property type="term" value="F:glycerate kinase activity"/>
    <property type="evidence" value="ECO:0007669"/>
    <property type="project" value="UniProtKB-EC"/>
</dbReference>
<evidence type="ECO:0000256" key="1">
    <source>
        <dbReference type="ARBA" id="ARBA00006284"/>
    </source>
</evidence>
<accession>A0ABU8NMD9</accession>
<gene>
    <name evidence="5" type="ORF">WAE58_13325</name>
</gene>
<dbReference type="PANTHER" id="PTHR21599:SF0">
    <property type="entry name" value="GLYCERATE KINASE"/>
    <property type="match status" value="1"/>
</dbReference>